<protein>
    <submittedName>
        <fullName evidence="1">Uncharacterized protein</fullName>
    </submittedName>
</protein>
<reference evidence="1 2" key="1">
    <citation type="submission" date="2018-11" db="EMBL/GenBank/DDBJ databases">
        <title>Genome sequencing and assembly of Clostridium tagluense strain A121.</title>
        <authorList>
            <person name="Murakami T."/>
            <person name="Segawa T."/>
            <person name="Shcherbakova V.A."/>
            <person name="Mori H."/>
            <person name="Yoshimura Y."/>
        </authorList>
    </citation>
    <scope>NUCLEOTIDE SEQUENCE [LARGE SCALE GENOMIC DNA]</scope>
    <source>
        <strain evidence="1 2">A121</strain>
    </source>
</reference>
<name>A0A401US66_9CLOT</name>
<keyword evidence="2" id="KW-1185">Reference proteome</keyword>
<accession>A0A401US66</accession>
<comment type="caution">
    <text evidence="1">The sequence shown here is derived from an EMBL/GenBank/DDBJ whole genome shotgun (WGS) entry which is preliminary data.</text>
</comment>
<gene>
    <name evidence="1" type="ORF">Ctaglu_40180</name>
</gene>
<evidence type="ECO:0000313" key="1">
    <source>
        <dbReference type="EMBL" id="GCD12395.1"/>
    </source>
</evidence>
<proteinExistence type="predicted"/>
<sequence>MPAEYKMNINGIHQKEDLDPVNKLSLEYKKRIDKMLEWFENKNNVDGEVAVTVTDVIEVGLKIDDKIKDGEFMKMSSYINKEMWDEFKDFMKV</sequence>
<dbReference type="Proteomes" id="UP000287872">
    <property type="component" value="Unassembled WGS sequence"/>
</dbReference>
<evidence type="ECO:0000313" key="2">
    <source>
        <dbReference type="Proteomes" id="UP000287872"/>
    </source>
</evidence>
<dbReference type="EMBL" id="BHYK01000032">
    <property type="protein sequence ID" value="GCD12395.1"/>
    <property type="molecule type" value="Genomic_DNA"/>
</dbReference>
<dbReference type="AlphaFoldDB" id="A0A401US66"/>
<organism evidence="1 2">
    <name type="scientific">Clostridium tagluense</name>
    <dbReference type="NCBI Taxonomy" id="360422"/>
    <lineage>
        <taxon>Bacteria</taxon>
        <taxon>Bacillati</taxon>
        <taxon>Bacillota</taxon>
        <taxon>Clostridia</taxon>
        <taxon>Eubacteriales</taxon>
        <taxon>Clostridiaceae</taxon>
        <taxon>Clostridium</taxon>
    </lineage>
</organism>